<feature type="domain" description="Orc1-like AAA ATPase" evidence="4">
    <location>
        <begin position="3"/>
        <end position="137"/>
    </location>
</feature>
<proteinExistence type="inferred from homology"/>
<evidence type="ECO:0000313" key="7">
    <source>
        <dbReference type="Proteomes" id="UP000449547"/>
    </source>
</evidence>
<dbReference type="PANTHER" id="PTHR12705:SF0">
    <property type="entry name" value="ORIGIN RECOGNITION COMPLEX SUBUNIT 5"/>
    <property type="match status" value="1"/>
</dbReference>
<gene>
    <name evidence="6" type="ORF">DIURU_002213</name>
</gene>
<dbReference type="Gene3D" id="3.40.50.300">
    <property type="entry name" value="P-loop containing nucleotide triphosphate hydrolases"/>
    <property type="match status" value="1"/>
</dbReference>
<dbReference type="GeneID" id="54780864"/>
<evidence type="ECO:0000259" key="5">
    <source>
        <dbReference type="Pfam" id="PF14630"/>
    </source>
</evidence>
<dbReference type="EMBL" id="SWFT01000066">
    <property type="protein sequence ID" value="KAA8903702.1"/>
    <property type="molecule type" value="Genomic_DNA"/>
</dbReference>
<organism evidence="6 7">
    <name type="scientific">Diutina rugosa</name>
    <name type="common">Yeast</name>
    <name type="synonym">Candida rugosa</name>
    <dbReference type="NCBI Taxonomy" id="5481"/>
    <lineage>
        <taxon>Eukaryota</taxon>
        <taxon>Fungi</taxon>
        <taxon>Dikarya</taxon>
        <taxon>Ascomycota</taxon>
        <taxon>Saccharomycotina</taxon>
        <taxon>Pichiomycetes</taxon>
        <taxon>Debaryomycetaceae</taxon>
        <taxon>Diutina</taxon>
    </lineage>
</organism>
<comment type="similarity">
    <text evidence="1">Belongs to the ORC5 family.</text>
</comment>
<dbReference type="Pfam" id="PF14630">
    <property type="entry name" value="ORC5_C"/>
    <property type="match status" value="1"/>
</dbReference>
<dbReference type="GO" id="GO:0006270">
    <property type="term" value="P:DNA replication initiation"/>
    <property type="evidence" value="ECO:0007669"/>
    <property type="project" value="TreeGrafter"/>
</dbReference>
<dbReference type="InterPro" id="IPR041664">
    <property type="entry name" value="AAA_16"/>
</dbReference>
<sequence length="437" mass="49936">MIIGREHEYRLLETFLTSDPKTSAQCVVVNGYRAQGKSHTLRQFLSTLEGVTVVSEPCDLAIKIRFVCQRLLRQVNGNIAQNCDTVATFIGLFRQATKDLPHVIIVLERLDQCIEDPESYYSGFAKLREFLPNVSVVMEVQSPPWALASIAEAVNIHFPTYSEEMVVAILQSIPDIVKTPNQHYNTFIEYIVYYYDAITGSDVESLISIARHLWPKIDFANIDSNNTFLRWIRDHASLFEKMGVVDDNVVIEYGTFEEEIPTEGSDNIDDLPLYSKFILIASFLASYIDPKNDLIFFSRHNVKKNKRLSRRGNENVLQTRVQQANFFDLERMIAILSTIFRSYLSSKDELADTYNVYDDIEHRDRERLSEIESFTLAANIDLNNQLATLLSLGLLVKSQNSDILGAKVRWRTSLDFPKALKLAADVEFDLGEYFPNA</sequence>
<evidence type="ECO:0008006" key="8">
    <source>
        <dbReference type="Google" id="ProtNLM"/>
    </source>
</evidence>
<name>A0A642UQJ8_DIURU</name>
<evidence type="ECO:0000256" key="2">
    <source>
        <dbReference type="ARBA" id="ARBA00022741"/>
    </source>
</evidence>
<dbReference type="AlphaFoldDB" id="A0A642UQJ8"/>
<reference evidence="6 7" key="1">
    <citation type="submission" date="2019-07" db="EMBL/GenBank/DDBJ databases">
        <title>Genome assembly of two rare yeast pathogens: Diutina rugosa and Trichomonascus ciferrii.</title>
        <authorList>
            <person name="Mixao V."/>
            <person name="Saus E."/>
            <person name="Hansen A."/>
            <person name="Lass-Flor C."/>
            <person name="Gabaldon T."/>
        </authorList>
    </citation>
    <scope>NUCLEOTIDE SEQUENCE [LARGE SCALE GENOMIC DNA]</scope>
    <source>
        <strain evidence="6 7">CBS 613</strain>
    </source>
</reference>
<evidence type="ECO:0000256" key="3">
    <source>
        <dbReference type="ARBA" id="ARBA00022840"/>
    </source>
</evidence>
<evidence type="ECO:0000313" key="6">
    <source>
        <dbReference type="EMBL" id="KAA8903702.1"/>
    </source>
</evidence>
<dbReference type="Proteomes" id="UP000449547">
    <property type="component" value="Unassembled WGS sequence"/>
</dbReference>
<evidence type="ECO:0000256" key="1">
    <source>
        <dbReference type="ARBA" id="ARBA00006269"/>
    </source>
</evidence>
<evidence type="ECO:0000259" key="4">
    <source>
        <dbReference type="Pfam" id="PF13191"/>
    </source>
</evidence>
<keyword evidence="2" id="KW-0547">Nucleotide-binding</keyword>
<dbReference type="RefSeq" id="XP_034012908.1">
    <property type="nucleotide sequence ID" value="XM_034154841.1"/>
</dbReference>
<keyword evidence="7" id="KW-1185">Reference proteome</keyword>
<dbReference type="SUPFAM" id="SSF52540">
    <property type="entry name" value="P-loop containing nucleoside triphosphate hydrolases"/>
    <property type="match status" value="1"/>
</dbReference>
<dbReference type="Pfam" id="PF13191">
    <property type="entry name" value="AAA_16"/>
    <property type="match status" value="1"/>
</dbReference>
<dbReference type="GO" id="GO:0003688">
    <property type="term" value="F:DNA replication origin binding"/>
    <property type="evidence" value="ECO:0007669"/>
    <property type="project" value="TreeGrafter"/>
</dbReference>
<comment type="caution">
    <text evidence="6">The sequence shown here is derived from an EMBL/GenBank/DDBJ whole genome shotgun (WGS) entry which is preliminary data.</text>
</comment>
<dbReference type="InterPro" id="IPR027417">
    <property type="entry name" value="P-loop_NTPase"/>
</dbReference>
<protein>
    <recommendedName>
        <fullName evidence="8">Orc1-like AAA ATPase domain-containing protein</fullName>
    </recommendedName>
</protein>
<dbReference type="VEuPathDB" id="FungiDB:DIURU_002213"/>
<dbReference type="OrthoDB" id="365981at2759"/>
<keyword evidence="3" id="KW-0067">ATP-binding</keyword>
<accession>A0A642UQJ8</accession>
<feature type="domain" description="Origin recognition complex subunit 5 C-terminal" evidence="5">
    <location>
        <begin position="271"/>
        <end position="434"/>
    </location>
</feature>
<dbReference type="InterPro" id="IPR047088">
    <property type="entry name" value="ORC5_C"/>
</dbReference>
<dbReference type="InterPro" id="IPR020796">
    <property type="entry name" value="ORC5"/>
</dbReference>
<dbReference type="PANTHER" id="PTHR12705">
    <property type="entry name" value="ORIGIN RECOGNITION COMPLEX SUBUNIT 5"/>
    <property type="match status" value="1"/>
</dbReference>
<dbReference type="GO" id="GO:0005664">
    <property type="term" value="C:nuclear origin of replication recognition complex"/>
    <property type="evidence" value="ECO:0007669"/>
    <property type="project" value="TreeGrafter"/>
</dbReference>